<organism evidence="1 2">
    <name type="scientific">Persea americana</name>
    <name type="common">Avocado</name>
    <dbReference type="NCBI Taxonomy" id="3435"/>
    <lineage>
        <taxon>Eukaryota</taxon>
        <taxon>Viridiplantae</taxon>
        <taxon>Streptophyta</taxon>
        <taxon>Embryophyta</taxon>
        <taxon>Tracheophyta</taxon>
        <taxon>Spermatophyta</taxon>
        <taxon>Magnoliopsida</taxon>
        <taxon>Magnoliidae</taxon>
        <taxon>Laurales</taxon>
        <taxon>Lauraceae</taxon>
        <taxon>Persea</taxon>
    </lineage>
</organism>
<gene>
    <name evidence="1" type="ORF">MRB53_016294</name>
</gene>
<sequence>MTTIVLTPIPSPTEEVALSLEAKKEFADNDHMLPPSEMEDLDLLPEDKKEWEAVLGMHGAFNPFQIPIADGPMYYADSPDISNRSQRRSSIQSEKEKTENFSSESKSYLLSLHRTSHQRRRRISGPRFRFSDSIPIGEDREDRKEDSGLGLVARRSTTVVAARGRRQGDPDLLQQHKSIEDLLPSPPETAFRKSRSRTGIDCRSRRTAAASRLRRRRGGEEVL</sequence>
<reference evidence="1 2" key="1">
    <citation type="journal article" date="2022" name="Hortic Res">
        <title>A haplotype resolved chromosomal level avocado genome allows analysis of novel avocado genes.</title>
        <authorList>
            <person name="Nath O."/>
            <person name="Fletcher S.J."/>
            <person name="Hayward A."/>
            <person name="Shaw L.M."/>
            <person name="Masouleh A.K."/>
            <person name="Furtado A."/>
            <person name="Henry R.J."/>
            <person name="Mitter N."/>
        </authorList>
    </citation>
    <scope>NUCLEOTIDE SEQUENCE [LARGE SCALE GENOMIC DNA]</scope>
    <source>
        <strain evidence="2">cv. Hass</strain>
    </source>
</reference>
<name>A0ACC2M1T6_PERAE</name>
<proteinExistence type="predicted"/>
<accession>A0ACC2M1T6</accession>
<keyword evidence="2" id="KW-1185">Reference proteome</keyword>
<comment type="caution">
    <text evidence="1">The sequence shown here is derived from an EMBL/GenBank/DDBJ whole genome shotgun (WGS) entry which is preliminary data.</text>
</comment>
<evidence type="ECO:0000313" key="2">
    <source>
        <dbReference type="Proteomes" id="UP001234297"/>
    </source>
</evidence>
<dbReference type="Proteomes" id="UP001234297">
    <property type="component" value="Chromosome 5"/>
</dbReference>
<evidence type="ECO:0000313" key="1">
    <source>
        <dbReference type="EMBL" id="KAJ8639600.1"/>
    </source>
</evidence>
<protein>
    <submittedName>
        <fullName evidence="1">Uncharacterized protein</fullName>
    </submittedName>
</protein>
<dbReference type="EMBL" id="CM056813">
    <property type="protein sequence ID" value="KAJ8639600.1"/>
    <property type="molecule type" value="Genomic_DNA"/>
</dbReference>